<dbReference type="Gene3D" id="1.10.10.10">
    <property type="entry name" value="Winged helix-like DNA-binding domain superfamily/Winged helix DNA-binding domain"/>
    <property type="match status" value="1"/>
</dbReference>
<evidence type="ECO:0000259" key="2">
    <source>
        <dbReference type="Pfam" id="PF03551"/>
    </source>
</evidence>
<dbReference type="PANTHER" id="PTHR43252">
    <property type="entry name" value="TRANSCRIPTIONAL REGULATOR YQJI"/>
    <property type="match status" value="1"/>
</dbReference>
<sequence length="218" mass="22404">MPHVHVGPGEWAGDPPPPLPPLPPAPPPPPPPAGPRRGGRVRKGDVRATLLALLADGPRNGYQLIRAIAERSGGTWRPSPGSVYPTLAQLAEEGLLTTTGAGRERRCHLTERGRAAAAAAADAPPAPAFAPPAAGVPELTGAYERLRAAVTLLVEDGTPDQRAHARRLLDAARRDLYRILADDLPAAADPPAGDHPDTGRPAAAFPGAPAAGDPGRAP</sequence>
<gene>
    <name evidence="3" type="ORF">GCM10010123_22940</name>
</gene>
<protein>
    <recommendedName>
        <fullName evidence="2">Transcription regulator PadR N-terminal domain-containing protein</fullName>
    </recommendedName>
</protein>
<reference evidence="3" key="1">
    <citation type="journal article" date="2014" name="Int. J. Syst. Evol. Microbiol.">
        <title>Complete genome sequence of Corynebacterium casei LMG S-19264T (=DSM 44701T), isolated from a smear-ripened cheese.</title>
        <authorList>
            <consortium name="US DOE Joint Genome Institute (JGI-PGF)"/>
            <person name="Walter F."/>
            <person name="Albersmeier A."/>
            <person name="Kalinowski J."/>
            <person name="Ruckert C."/>
        </authorList>
    </citation>
    <scope>NUCLEOTIDE SEQUENCE</scope>
    <source>
        <strain evidence="3">JCM 3090</strain>
    </source>
</reference>
<accession>A0A8J3B704</accession>
<dbReference type="RefSeq" id="WP_189170070.1">
    <property type="nucleotide sequence ID" value="NZ_BMQB01000004.1"/>
</dbReference>
<feature type="compositionally biased region" description="Low complexity" evidence="1">
    <location>
        <begin position="199"/>
        <end position="218"/>
    </location>
</feature>
<dbReference type="Pfam" id="PF03551">
    <property type="entry name" value="PadR"/>
    <property type="match status" value="1"/>
</dbReference>
<dbReference type="PANTHER" id="PTHR43252:SF2">
    <property type="entry name" value="TRANSCRIPTION REGULATOR, PADR-LIKE FAMILY"/>
    <property type="match status" value="1"/>
</dbReference>
<proteinExistence type="predicted"/>
<dbReference type="EMBL" id="BMQB01000004">
    <property type="protein sequence ID" value="GGJ92474.1"/>
    <property type="molecule type" value="Genomic_DNA"/>
</dbReference>
<evidence type="ECO:0000313" key="4">
    <source>
        <dbReference type="Proteomes" id="UP000649739"/>
    </source>
</evidence>
<keyword evidence="4" id="KW-1185">Reference proteome</keyword>
<dbReference type="AlphaFoldDB" id="A0A8J3B704"/>
<dbReference type="InterPro" id="IPR036390">
    <property type="entry name" value="WH_DNA-bd_sf"/>
</dbReference>
<feature type="domain" description="Transcription regulator PadR N-terminal" evidence="2">
    <location>
        <begin position="50"/>
        <end position="118"/>
    </location>
</feature>
<evidence type="ECO:0000256" key="1">
    <source>
        <dbReference type="SAM" id="MobiDB-lite"/>
    </source>
</evidence>
<comment type="caution">
    <text evidence="3">The sequence shown here is derived from an EMBL/GenBank/DDBJ whole genome shotgun (WGS) entry which is preliminary data.</text>
</comment>
<feature type="compositionally biased region" description="Pro residues" evidence="1">
    <location>
        <begin position="14"/>
        <end position="34"/>
    </location>
</feature>
<dbReference type="InterPro" id="IPR036388">
    <property type="entry name" value="WH-like_DNA-bd_sf"/>
</dbReference>
<organism evidence="3 4">
    <name type="scientific">Pilimelia anulata</name>
    <dbReference type="NCBI Taxonomy" id="53371"/>
    <lineage>
        <taxon>Bacteria</taxon>
        <taxon>Bacillati</taxon>
        <taxon>Actinomycetota</taxon>
        <taxon>Actinomycetes</taxon>
        <taxon>Micromonosporales</taxon>
        <taxon>Micromonosporaceae</taxon>
        <taxon>Pilimelia</taxon>
    </lineage>
</organism>
<reference evidence="3" key="2">
    <citation type="submission" date="2020-09" db="EMBL/GenBank/DDBJ databases">
        <authorList>
            <person name="Sun Q."/>
            <person name="Ohkuma M."/>
        </authorList>
    </citation>
    <scope>NUCLEOTIDE SEQUENCE</scope>
    <source>
        <strain evidence="3">JCM 3090</strain>
    </source>
</reference>
<dbReference type="Proteomes" id="UP000649739">
    <property type="component" value="Unassembled WGS sequence"/>
</dbReference>
<feature type="region of interest" description="Disordered" evidence="1">
    <location>
        <begin position="185"/>
        <end position="218"/>
    </location>
</feature>
<feature type="region of interest" description="Disordered" evidence="1">
    <location>
        <begin position="1"/>
        <end position="44"/>
    </location>
</feature>
<dbReference type="SUPFAM" id="SSF46785">
    <property type="entry name" value="Winged helix' DNA-binding domain"/>
    <property type="match status" value="1"/>
</dbReference>
<name>A0A8J3B704_9ACTN</name>
<evidence type="ECO:0000313" key="3">
    <source>
        <dbReference type="EMBL" id="GGJ92474.1"/>
    </source>
</evidence>
<dbReference type="InterPro" id="IPR005149">
    <property type="entry name" value="Tscrpt_reg_PadR_N"/>
</dbReference>